<feature type="domain" description="MmgE/PrpD C-terminal" evidence="3">
    <location>
        <begin position="271"/>
        <end position="435"/>
    </location>
</feature>
<dbReference type="Proteomes" id="UP000249166">
    <property type="component" value="Unassembled WGS sequence"/>
</dbReference>
<comment type="caution">
    <text evidence="4">The sequence shown here is derived from an EMBL/GenBank/DDBJ whole genome shotgun (WGS) entry which is preliminary data.</text>
</comment>
<evidence type="ECO:0000259" key="2">
    <source>
        <dbReference type="Pfam" id="PF03972"/>
    </source>
</evidence>
<dbReference type="SUPFAM" id="SSF103378">
    <property type="entry name" value="2-methylcitrate dehydratase PrpD"/>
    <property type="match status" value="1"/>
</dbReference>
<dbReference type="OrthoDB" id="9797528at2"/>
<accession>A0A328HFJ3</accession>
<evidence type="ECO:0000259" key="3">
    <source>
        <dbReference type="Pfam" id="PF19305"/>
    </source>
</evidence>
<dbReference type="Gene3D" id="3.30.1330.120">
    <property type="entry name" value="2-methylcitrate dehydratase PrpD"/>
    <property type="match status" value="1"/>
</dbReference>
<dbReference type="InterPro" id="IPR005656">
    <property type="entry name" value="MmgE_PrpD"/>
</dbReference>
<dbReference type="InterPro" id="IPR036148">
    <property type="entry name" value="MmgE/PrpD_sf"/>
</dbReference>
<dbReference type="AlphaFoldDB" id="A0A328HFJ3"/>
<dbReference type="InterPro" id="IPR045337">
    <property type="entry name" value="MmgE_PrpD_C"/>
</dbReference>
<dbReference type="Gene3D" id="1.10.4100.10">
    <property type="entry name" value="2-methylcitrate dehydratase PrpD"/>
    <property type="match status" value="1"/>
</dbReference>
<dbReference type="Pfam" id="PF19305">
    <property type="entry name" value="MmgE_PrpD_C"/>
    <property type="match status" value="1"/>
</dbReference>
<evidence type="ECO:0000256" key="1">
    <source>
        <dbReference type="ARBA" id="ARBA00006174"/>
    </source>
</evidence>
<evidence type="ECO:0000313" key="5">
    <source>
        <dbReference type="Proteomes" id="UP000249166"/>
    </source>
</evidence>
<feature type="domain" description="MmgE/PrpD N-terminal" evidence="2">
    <location>
        <begin position="10"/>
        <end position="248"/>
    </location>
</feature>
<dbReference type="RefSeq" id="WP_111903823.1">
    <property type="nucleotide sequence ID" value="NZ_QLNP01000073.1"/>
</dbReference>
<dbReference type="GO" id="GO:0016829">
    <property type="term" value="F:lyase activity"/>
    <property type="evidence" value="ECO:0007669"/>
    <property type="project" value="InterPro"/>
</dbReference>
<dbReference type="InterPro" id="IPR042183">
    <property type="entry name" value="MmgE/PrpD_sf_1"/>
</dbReference>
<proteinExistence type="inferred from homology"/>
<sequence length="463" mass="49091">MPAHAKDLVQHLASFVAETTYAGTPPEAAETAKKSILDTFGVILAASGTEPAVHGLVDLVKESAGRPESSILAFGGKAPAMMAALANGAMAHCLDFDDQTPWGQHASSSIVPAAFAVAERLGGVTGQDMIAAVAAGQDIFARLRCNVTWKKDWNLSSVMGVFAATAAAGRVLGLSQEQMVSAFGIATMQSSGVMELVAGTGGDVRGMYAGFSAKGAVLAALLAARGVTGVPTVLEGEFGFFKTYFADYDRDAILNGLGRKFEGAGTLYKLWPTVGTAHSHIHAIIELLNENGLHLDEVKQIRLHVGDYHDLMCRPLQERRAPATLVDAKFSLPFLVAVAAVHRGVKVSHFTTESLKDRRVLAVAQKVVTVSDPTLDWKLELPPGRVELEMIDGRKFQKVGSGVPGNSEAPLTWDTIGQKFRDCASASVRPLEADQVIAAEHLARHLESAADVVELVRLLAPPN</sequence>
<dbReference type="PANTHER" id="PTHR16943">
    <property type="entry name" value="2-METHYLCITRATE DEHYDRATASE-RELATED"/>
    <property type="match status" value="1"/>
</dbReference>
<comment type="similarity">
    <text evidence="1">Belongs to the PrpD family.</text>
</comment>
<evidence type="ECO:0000313" key="4">
    <source>
        <dbReference type="EMBL" id="RAM37399.1"/>
    </source>
</evidence>
<dbReference type="PANTHER" id="PTHR16943:SF8">
    <property type="entry name" value="2-METHYLCITRATE DEHYDRATASE"/>
    <property type="match status" value="1"/>
</dbReference>
<protein>
    <submittedName>
        <fullName evidence="4">MmgE/PrpD family protein</fullName>
    </submittedName>
</protein>
<gene>
    <name evidence="4" type="ORF">DBZ45_10330</name>
</gene>
<reference evidence="4 5" key="1">
    <citation type="submission" date="2018-04" db="EMBL/GenBank/DDBJ databases">
        <title>Bacteria isolated from cave deposits of Manipur.</title>
        <authorList>
            <person name="Sahoo D."/>
            <person name="Sarangthem I."/>
            <person name="Nandeibam J."/>
        </authorList>
    </citation>
    <scope>NUCLEOTIDE SEQUENCE [LARGE SCALE GENOMIC DNA]</scope>
    <source>
        <strain evidence="5">mrc11</strain>
    </source>
</reference>
<dbReference type="InterPro" id="IPR045336">
    <property type="entry name" value="MmgE_PrpD_N"/>
</dbReference>
<name>A0A328HFJ3_ARTGO</name>
<dbReference type="Pfam" id="PF03972">
    <property type="entry name" value="MmgE_PrpD_N"/>
    <property type="match status" value="1"/>
</dbReference>
<organism evidence="4 5">
    <name type="scientific">Arthrobacter globiformis</name>
    <dbReference type="NCBI Taxonomy" id="1665"/>
    <lineage>
        <taxon>Bacteria</taxon>
        <taxon>Bacillati</taxon>
        <taxon>Actinomycetota</taxon>
        <taxon>Actinomycetes</taxon>
        <taxon>Micrococcales</taxon>
        <taxon>Micrococcaceae</taxon>
        <taxon>Arthrobacter</taxon>
    </lineage>
</organism>
<dbReference type="InterPro" id="IPR042188">
    <property type="entry name" value="MmgE/PrpD_sf_2"/>
</dbReference>
<dbReference type="EMBL" id="QLNP01000073">
    <property type="protein sequence ID" value="RAM37399.1"/>
    <property type="molecule type" value="Genomic_DNA"/>
</dbReference>